<dbReference type="RefSeq" id="WP_184887268.1">
    <property type="nucleotide sequence ID" value="NZ_BOOV01000003.1"/>
</dbReference>
<protein>
    <submittedName>
        <fullName evidence="2">Uncharacterized protein</fullName>
    </submittedName>
</protein>
<feature type="compositionally biased region" description="Basic and acidic residues" evidence="1">
    <location>
        <begin position="1"/>
        <end position="13"/>
    </location>
</feature>
<dbReference type="AlphaFoldDB" id="A0A7W7GEI6"/>
<feature type="region of interest" description="Disordered" evidence="1">
    <location>
        <begin position="1"/>
        <end position="33"/>
    </location>
</feature>
<keyword evidence="3" id="KW-1185">Reference proteome</keyword>
<gene>
    <name evidence="2" type="ORF">BJ982_007048</name>
</gene>
<dbReference type="Proteomes" id="UP000542210">
    <property type="component" value="Unassembled WGS sequence"/>
</dbReference>
<feature type="region of interest" description="Disordered" evidence="1">
    <location>
        <begin position="113"/>
        <end position="141"/>
    </location>
</feature>
<name>A0A7W7GEI6_9ACTN</name>
<dbReference type="EMBL" id="JACHND010000001">
    <property type="protein sequence ID" value="MBB4705504.1"/>
    <property type="molecule type" value="Genomic_DNA"/>
</dbReference>
<feature type="compositionally biased region" description="Low complexity" evidence="1">
    <location>
        <begin position="453"/>
        <end position="462"/>
    </location>
</feature>
<proteinExistence type="predicted"/>
<reference evidence="2 3" key="1">
    <citation type="submission" date="2020-08" db="EMBL/GenBank/DDBJ databases">
        <title>Sequencing the genomes of 1000 actinobacteria strains.</title>
        <authorList>
            <person name="Klenk H.-P."/>
        </authorList>
    </citation>
    <scope>NUCLEOTIDE SEQUENCE [LARGE SCALE GENOMIC DNA]</scope>
    <source>
        <strain evidence="2 3">DSM 45784</strain>
    </source>
</reference>
<sequence length="701" mass="77153">MVRSRASERERNESSASFTWLAGALGPRPGRGPVAEAWADTRDTMREPRNQSVAYPTDWTSDPWLARGARITGAGMITPCWAPPDGIDEWTAPDVTGLVAAFASAALRTRPQAPAREVPGNVPGGAESAFLRGQAEPGGRDAAGRARAQHVRAWLGCAVGPLIRDVLLSADPDPGALAAATAARLETPRRIKLPASWAAANQFSEKYLDLLYNMRTAPDGRLAFPDAAGVRIGQGEGWREHWTWLSRDIGLGDLREALRVAARLMRRPAVVEGLLSTAASEDRRLGMTAVAVARRWLLTLRAMAWLEEAAGQEWTHVRPRDLACFAFNALKPDWPRRVLGISHRSSDTKSALSMTDLWSSGRCAIDATYVPSWETNTGMVWGLFGATAAIVRVRSPGYERSAWCLREAELTRYLVERSDFLAERWVLDLDRRDLGALDAVHSSGVDDPPPYAPGDAPARRPAPTRVRVWAPGSRPEWQTAILRAGAALRVINTLLADADLTNRFVTEFLLGDAHFPGPAPAGHPDGWDAYRAVFRELQELSGGAEPAVRLPWGYGAEQTALDMAMFRRLPEPRPGDLRDALVAYEFLRSEWPMLAGDRRRRYLAVDLRAVRREEWESDERLSLQRGLLTVRAPVPVWIVQHAGQDVDGWPILGDHPIFTEHFPGQFPWMAGDRPDRTPFVAGAGLEYSPALTALIGRPGVR</sequence>
<feature type="region of interest" description="Disordered" evidence="1">
    <location>
        <begin position="441"/>
        <end position="462"/>
    </location>
</feature>
<evidence type="ECO:0000313" key="2">
    <source>
        <dbReference type="EMBL" id="MBB4705504.1"/>
    </source>
</evidence>
<feature type="compositionally biased region" description="Low complexity" evidence="1">
    <location>
        <begin position="14"/>
        <end position="33"/>
    </location>
</feature>
<comment type="caution">
    <text evidence="2">The sequence shown here is derived from an EMBL/GenBank/DDBJ whole genome shotgun (WGS) entry which is preliminary data.</text>
</comment>
<evidence type="ECO:0000256" key="1">
    <source>
        <dbReference type="SAM" id="MobiDB-lite"/>
    </source>
</evidence>
<organism evidence="2 3">
    <name type="scientific">Sphaerisporangium siamense</name>
    <dbReference type="NCBI Taxonomy" id="795645"/>
    <lineage>
        <taxon>Bacteria</taxon>
        <taxon>Bacillati</taxon>
        <taxon>Actinomycetota</taxon>
        <taxon>Actinomycetes</taxon>
        <taxon>Streptosporangiales</taxon>
        <taxon>Streptosporangiaceae</taxon>
        <taxon>Sphaerisporangium</taxon>
    </lineage>
</organism>
<evidence type="ECO:0000313" key="3">
    <source>
        <dbReference type="Proteomes" id="UP000542210"/>
    </source>
</evidence>
<accession>A0A7W7GEI6</accession>